<dbReference type="InterPro" id="IPR002404">
    <property type="entry name" value="IRS_PTB"/>
</dbReference>
<dbReference type="InterPro" id="IPR011993">
    <property type="entry name" value="PH-like_dom_sf"/>
</dbReference>
<dbReference type="Pfam" id="PF02174">
    <property type="entry name" value="IRS"/>
    <property type="match status" value="1"/>
</dbReference>
<dbReference type="SMART" id="SM00233">
    <property type="entry name" value="PH"/>
    <property type="match status" value="1"/>
</dbReference>
<gene>
    <name evidence="3" type="ORF">KP79_PYT14389</name>
</gene>
<dbReference type="EMBL" id="NEDP02000210">
    <property type="protein sequence ID" value="OWF56383.1"/>
    <property type="molecule type" value="Genomic_DNA"/>
</dbReference>
<dbReference type="PANTHER" id="PTHR21258">
    <property type="entry name" value="DOCKING PROTEIN RELATED"/>
    <property type="match status" value="1"/>
</dbReference>
<evidence type="ECO:0000259" key="1">
    <source>
        <dbReference type="PROSITE" id="PS50003"/>
    </source>
</evidence>
<dbReference type="GO" id="GO:0007169">
    <property type="term" value="P:cell surface receptor protein tyrosine kinase signaling pathway"/>
    <property type="evidence" value="ECO:0007669"/>
    <property type="project" value="TreeGrafter"/>
</dbReference>
<accession>A0A210R5R5</accession>
<evidence type="ECO:0000259" key="2">
    <source>
        <dbReference type="PROSITE" id="PS51064"/>
    </source>
</evidence>
<name>A0A210R5R5_MIZYE</name>
<organism evidence="3 4">
    <name type="scientific">Mizuhopecten yessoensis</name>
    <name type="common">Japanese scallop</name>
    <name type="synonym">Patinopecten yessoensis</name>
    <dbReference type="NCBI Taxonomy" id="6573"/>
    <lineage>
        <taxon>Eukaryota</taxon>
        <taxon>Metazoa</taxon>
        <taxon>Spiralia</taxon>
        <taxon>Lophotrochozoa</taxon>
        <taxon>Mollusca</taxon>
        <taxon>Bivalvia</taxon>
        <taxon>Autobranchia</taxon>
        <taxon>Pteriomorphia</taxon>
        <taxon>Pectinida</taxon>
        <taxon>Pectinoidea</taxon>
        <taxon>Pectinidae</taxon>
        <taxon>Mizuhopecten</taxon>
    </lineage>
</organism>
<dbReference type="Proteomes" id="UP000242188">
    <property type="component" value="Unassembled WGS sequence"/>
</dbReference>
<dbReference type="PROSITE" id="PS51064">
    <property type="entry name" value="IRS_PTB"/>
    <property type="match status" value="1"/>
</dbReference>
<protein>
    <submittedName>
        <fullName evidence="3">Docking protein 5</fullName>
    </submittedName>
</protein>
<dbReference type="SMART" id="SM00310">
    <property type="entry name" value="PTBI"/>
    <property type="match status" value="1"/>
</dbReference>
<dbReference type="PANTHER" id="PTHR21258:SF61">
    <property type="entry name" value="PROTEIN CHICO"/>
    <property type="match status" value="1"/>
</dbReference>
<feature type="domain" description="PH" evidence="1">
    <location>
        <begin position="15"/>
        <end position="119"/>
    </location>
</feature>
<dbReference type="GO" id="GO:0005737">
    <property type="term" value="C:cytoplasm"/>
    <property type="evidence" value="ECO:0007669"/>
    <property type="project" value="TreeGrafter"/>
</dbReference>
<evidence type="ECO:0000313" key="3">
    <source>
        <dbReference type="EMBL" id="OWF56383.1"/>
    </source>
</evidence>
<feature type="domain" description="IRS-type PTB" evidence="2">
    <location>
        <begin position="123"/>
        <end position="229"/>
    </location>
</feature>
<evidence type="ECO:0000313" key="4">
    <source>
        <dbReference type="Proteomes" id="UP000242188"/>
    </source>
</evidence>
<comment type="caution">
    <text evidence="3">The sequence shown here is derived from an EMBL/GenBank/DDBJ whole genome shotgun (WGS) entry which is preliminary data.</text>
</comment>
<dbReference type="STRING" id="6573.A0A210R5R5"/>
<dbReference type="SMART" id="SM01244">
    <property type="entry name" value="IRS"/>
    <property type="match status" value="1"/>
</dbReference>
<dbReference type="OrthoDB" id="6279276at2759"/>
<proteinExistence type="predicted"/>
<dbReference type="PROSITE" id="PS50003">
    <property type="entry name" value="PH_DOMAIN"/>
    <property type="match status" value="1"/>
</dbReference>
<dbReference type="InterPro" id="IPR050996">
    <property type="entry name" value="Docking_Protein_DOK"/>
</dbReference>
<dbReference type="Gene3D" id="2.30.29.30">
    <property type="entry name" value="Pleckstrin-homology domain (PH domain)/Phosphotyrosine-binding domain (PTB)"/>
    <property type="match status" value="2"/>
</dbReference>
<dbReference type="AlphaFoldDB" id="A0A210R5R5"/>
<reference evidence="3 4" key="1">
    <citation type="journal article" date="2017" name="Nat. Ecol. Evol.">
        <title>Scallop genome provides insights into evolution of bilaterian karyotype and development.</title>
        <authorList>
            <person name="Wang S."/>
            <person name="Zhang J."/>
            <person name="Jiao W."/>
            <person name="Li J."/>
            <person name="Xun X."/>
            <person name="Sun Y."/>
            <person name="Guo X."/>
            <person name="Huan P."/>
            <person name="Dong B."/>
            <person name="Zhang L."/>
            <person name="Hu X."/>
            <person name="Sun X."/>
            <person name="Wang J."/>
            <person name="Zhao C."/>
            <person name="Wang Y."/>
            <person name="Wang D."/>
            <person name="Huang X."/>
            <person name="Wang R."/>
            <person name="Lv J."/>
            <person name="Li Y."/>
            <person name="Zhang Z."/>
            <person name="Liu B."/>
            <person name="Lu W."/>
            <person name="Hui Y."/>
            <person name="Liang J."/>
            <person name="Zhou Z."/>
            <person name="Hou R."/>
            <person name="Li X."/>
            <person name="Liu Y."/>
            <person name="Li H."/>
            <person name="Ning X."/>
            <person name="Lin Y."/>
            <person name="Zhao L."/>
            <person name="Xing Q."/>
            <person name="Dou J."/>
            <person name="Li Y."/>
            <person name="Mao J."/>
            <person name="Guo H."/>
            <person name="Dou H."/>
            <person name="Li T."/>
            <person name="Mu C."/>
            <person name="Jiang W."/>
            <person name="Fu Q."/>
            <person name="Fu X."/>
            <person name="Miao Y."/>
            <person name="Liu J."/>
            <person name="Yu Q."/>
            <person name="Li R."/>
            <person name="Liao H."/>
            <person name="Li X."/>
            <person name="Kong Y."/>
            <person name="Jiang Z."/>
            <person name="Chourrout D."/>
            <person name="Li R."/>
            <person name="Bao Z."/>
        </authorList>
    </citation>
    <scope>NUCLEOTIDE SEQUENCE [LARGE SCALE GENOMIC DNA]</scope>
    <source>
        <strain evidence="3 4">PY_sf001</strain>
    </source>
</reference>
<dbReference type="SUPFAM" id="SSF50729">
    <property type="entry name" value="PH domain-like"/>
    <property type="match status" value="2"/>
</dbReference>
<dbReference type="InterPro" id="IPR001849">
    <property type="entry name" value="PH_domain"/>
</dbReference>
<keyword evidence="4" id="KW-1185">Reference proteome</keyword>
<sequence length="229" mass="25922">MADQETANLGVNSTAVIKQGYVEMKSTKMFGSKKRRWLALFKASSKGSTRLIKYASEWTARHDEPLSVTSLSEINNIVRMGDGAIGIVLQMNNHSSKQFNCETDEEAKSWLHLLQNLHASARRRDSMPTGIFRTYLMPSSSLSFQGECVMEISATDVTLFEDERKASKIVVWPINHIRRYGYNRKNKRLFIEAGSRCDTGEGIYLLTSTEGELIHEHLHKRAVAYGEDT</sequence>